<sequence length="105" mass="12093">TSTVAHSSHNRTLGIKLTIQVFIICGYTALASFVWKFIEPNFLPKNKYVFLVMNLLWIVWCGMNPYIFLIFNKKIRDRFFSNFKVGSPKVTITHGPRPSIASLQL</sequence>
<dbReference type="AlphaFoldDB" id="A0A914UQY1"/>
<proteinExistence type="predicted"/>
<feature type="transmembrane region" description="Helical" evidence="1">
    <location>
        <begin position="17"/>
        <end position="38"/>
    </location>
</feature>
<organism evidence="2 3">
    <name type="scientific">Plectus sambesii</name>
    <dbReference type="NCBI Taxonomy" id="2011161"/>
    <lineage>
        <taxon>Eukaryota</taxon>
        <taxon>Metazoa</taxon>
        <taxon>Ecdysozoa</taxon>
        <taxon>Nematoda</taxon>
        <taxon>Chromadorea</taxon>
        <taxon>Plectida</taxon>
        <taxon>Plectina</taxon>
        <taxon>Plectoidea</taxon>
        <taxon>Plectidae</taxon>
        <taxon>Plectus</taxon>
    </lineage>
</organism>
<dbReference type="Pfam" id="PF10321">
    <property type="entry name" value="7TM_GPCR_Srt"/>
    <property type="match status" value="1"/>
</dbReference>
<evidence type="ECO:0000313" key="2">
    <source>
        <dbReference type="Proteomes" id="UP000887566"/>
    </source>
</evidence>
<reference evidence="3" key="1">
    <citation type="submission" date="2022-11" db="UniProtKB">
        <authorList>
            <consortium name="WormBaseParasite"/>
        </authorList>
    </citation>
    <scope>IDENTIFICATION</scope>
</reference>
<dbReference type="Proteomes" id="UP000887566">
    <property type="component" value="Unplaced"/>
</dbReference>
<keyword evidence="1" id="KW-0472">Membrane</keyword>
<evidence type="ECO:0000256" key="1">
    <source>
        <dbReference type="SAM" id="Phobius"/>
    </source>
</evidence>
<evidence type="ECO:0000313" key="3">
    <source>
        <dbReference type="WBParaSite" id="PSAMB.scaffold1169size35036.g11371.t1"/>
    </source>
</evidence>
<protein>
    <submittedName>
        <fullName evidence="3">Uncharacterized protein</fullName>
    </submittedName>
</protein>
<accession>A0A914UQY1</accession>
<name>A0A914UQY1_9BILA</name>
<dbReference type="WBParaSite" id="PSAMB.scaffold1169size35036.g11371.t1">
    <property type="protein sequence ID" value="PSAMB.scaffold1169size35036.g11371.t1"/>
    <property type="gene ID" value="PSAMB.scaffold1169size35036.g11371"/>
</dbReference>
<keyword evidence="2" id="KW-1185">Reference proteome</keyword>
<keyword evidence="1" id="KW-0812">Transmembrane</keyword>
<keyword evidence="1" id="KW-1133">Transmembrane helix</keyword>
<dbReference type="SUPFAM" id="SSF81321">
    <property type="entry name" value="Family A G protein-coupled receptor-like"/>
    <property type="match status" value="1"/>
</dbReference>
<dbReference type="Gene3D" id="1.20.1070.10">
    <property type="entry name" value="Rhodopsin 7-helix transmembrane proteins"/>
    <property type="match status" value="1"/>
</dbReference>
<feature type="transmembrane region" description="Helical" evidence="1">
    <location>
        <begin position="50"/>
        <end position="71"/>
    </location>
</feature>
<dbReference type="InterPro" id="IPR019425">
    <property type="entry name" value="7TM_GPCR_serpentine_rcpt_Srt"/>
</dbReference>